<sequence length="148" mass="16127">MYSKNTILNKVPYRLAEEECISHILHSIEDDTWAKPLAAQLCATVTELIDRAALLDARRRMTMSAENDKKPSSFTASRGQGSNQRVPASSSTNLPKANPRSDFSGAPHPRPISTRSCFNCGDIGHLSSTPPPEVALASFPGGGWETMW</sequence>
<dbReference type="Proteomes" id="UP000821866">
    <property type="component" value="Chromosome 1"/>
</dbReference>
<evidence type="ECO:0000313" key="2">
    <source>
        <dbReference type="EMBL" id="KAH8039364.1"/>
    </source>
</evidence>
<gene>
    <name evidence="2" type="ORF">HPB51_005725</name>
</gene>
<keyword evidence="3" id="KW-1185">Reference proteome</keyword>
<name>A0A9J6EZ01_RHIMP</name>
<evidence type="ECO:0000256" key="1">
    <source>
        <dbReference type="SAM" id="MobiDB-lite"/>
    </source>
</evidence>
<organism evidence="2 3">
    <name type="scientific">Rhipicephalus microplus</name>
    <name type="common">Cattle tick</name>
    <name type="synonym">Boophilus microplus</name>
    <dbReference type="NCBI Taxonomy" id="6941"/>
    <lineage>
        <taxon>Eukaryota</taxon>
        <taxon>Metazoa</taxon>
        <taxon>Ecdysozoa</taxon>
        <taxon>Arthropoda</taxon>
        <taxon>Chelicerata</taxon>
        <taxon>Arachnida</taxon>
        <taxon>Acari</taxon>
        <taxon>Parasitiformes</taxon>
        <taxon>Ixodida</taxon>
        <taxon>Ixodoidea</taxon>
        <taxon>Ixodidae</taxon>
        <taxon>Rhipicephalinae</taxon>
        <taxon>Rhipicephalus</taxon>
        <taxon>Boophilus</taxon>
    </lineage>
</organism>
<protein>
    <submittedName>
        <fullName evidence="2">Uncharacterized protein</fullName>
    </submittedName>
</protein>
<dbReference type="EMBL" id="JABSTU010000001">
    <property type="protein sequence ID" value="KAH8039364.1"/>
    <property type="molecule type" value="Genomic_DNA"/>
</dbReference>
<reference evidence="2" key="2">
    <citation type="submission" date="2021-09" db="EMBL/GenBank/DDBJ databases">
        <authorList>
            <person name="Jia N."/>
            <person name="Wang J."/>
            <person name="Shi W."/>
            <person name="Du L."/>
            <person name="Sun Y."/>
            <person name="Zhan W."/>
            <person name="Jiang J."/>
            <person name="Wang Q."/>
            <person name="Zhang B."/>
            <person name="Ji P."/>
            <person name="Sakyi L.B."/>
            <person name="Cui X."/>
            <person name="Yuan T."/>
            <person name="Jiang B."/>
            <person name="Yang W."/>
            <person name="Lam T.T.-Y."/>
            <person name="Chang Q."/>
            <person name="Ding S."/>
            <person name="Wang X."/>
            <person name="Zhu J."/>
            <person name="Ruan X."/>
            <person name="Zhao L."/>
            <person name="Wei J."/>
            <person name="Que T."/>
            <person name="Du C."/>
            <person name="Cheng J."/>
            <person name="Dai P."/>
            <person name="Han X."/>
            <person name="Huang E."/>
            <person name="Gao Y."/>
            <person name="Liu J."/>
            <person name="Shao H."/>
            <person name="Ye R."/>
            <person name="Li L."/>
            <person name="Wei W."/>
            <person name="Wang X."/>
            <person name="Wang C."/>
            <person name="Huo Q."/>
            <person name="Li W."/>
            <person name="Guo W."/>
            <person name="Chen H."/>
            <person name="Chen S."/>
            <person name="Zhou L."/>
            <person name="Zhou L."/>
            <person name="Ni X."/>
            <person name="Tian J."/>
            <person name="Zhou Y."/>
            <person name="Sheng Y."/>
            <person name="Liu T."/>
            <person name="Pan Y."/>
            <person name="Xia L."/>
            <person name="Li J."/>
            <person name="Zhao F."/>
            <person name="Cao W."/>
        </authorList>
    </citation>
    <scope>NUCLEOTIDE SEQUENCE</scope>
    <source>
        <strain evidence="2">Rmic-2018</strain>
        <tissue evidence="2">Larvae</tissue>
    </source>
</reference>
<accession>A0A9J6EZ01</accession>
<evidence type="ECO:0000313" key="3">
    <source>
        <dbReference type="Proteomes" id="UP000821866"/>
    </source>
</evidence>
<proteinExistence type="predicted"/>
<feature type="compositionally biased region" description="Polar residues" evidence="1">
    <location>
        <begin position="72"/>
        <end position="95"/>
    </location>
</feature>
<comment type="caution">
    <text evidence="2">The sequence shown here is derived from an EMBL/GenBank/DDBJ whole genome shotgun (WGS) entry which is preliminary data.</text>
</comment>
<feature type="region of interest" description="Disordered" evidence="1">
    <location>
        <begin position="62"/>
        <end position="110"/>
    </location>
</feature>
<reference evidence="2" key="1">
    <citation type="journal article" date="2020" name="Cell">
        <title>Large-Scale Comparative Analyses of Tick Genomes Elucidate Their Genetic Diversity and Vector Capacities.</title>
        <authorList>
            <consortium name="Tick Genome and Microbiome Consortium (TIGMIC)"/>
            <person name="Jia N."/>
            <person name="Wang J."/>
            <person name="Shi W."/>
            <person name="Du L."/>
            <person name="Sun Y."/>
            <person name="Zhan W."/>
            <person name="Jiang J.F."/>
            <person name="Wang Q."/>
            <person name="Zhang B."/>
            <person name="Ji P."/>
            <person name="Bell-Sakyi L."/>
            <person name="Cui X.M."/>
            <person name="Yuan T.T."/>
            <person name="Jiang B.G."/>
            <person name="Yang W.F."/>
            <person name="Lam T.T."/>
            <person name="Chang Q.C."/>
            <person name="Ding S.J."/>
            <person name="Wang X.J."/>
            <person name="Zhu J.G."/>
            <person name="Ruan X.D."/>
            <person name="Zhao L."/>
            <person name="Wei J.T."/>
            <person name="Ye R.Z."/>
            <person name="Que T.C."/>
            <person name="Du C.H."/>
            <person name="Zhou Y.H."/>
            <person name="Cheng J.X."/>
            <person name="Dai P.F."/>
            <person name="Guo W.B."/>
            <person name="Han X.H."/>
            <person name="Huang E.J."/>
            <person name="Li L.F."/>
            <person name="Wei W."/>
            <person name="Gao Y.C."/>
            <person name="Liu J.Z."/>
            <person name="Shao H.Z."/>
            <person name="Wang X."/>
            <person name="Wang C.C."/>
            <person name="Yang T.C."/>
            <person name="Huo Q.B."/>
            <person name="Li W."/>
            <person name="Chen H.Y."/>
            <person name="Chen S.E."/>
            <person name="Zhou L.G."/>
            <person name="Ni X.B."/>
            <person name="Tian J.H."/>
            <person name="Sheng Y."/>
            <person name="Liu T."/>
            <person name="Pan Y.S."/>
            <person name="Xia L.Y."/>
            <person name="Li J."/>
            <person name="Zhao F."/>
            <person name="Cao W.C."/>
        </authorList>
    </citation>
    <scope>NUCLEOTIDE SEQUENCE</scope>
    <source>
        <strain evidence="2">Rmic-2018</strain>
    </source>
</reference>
<dbReference type="AlphaFoldDB" id="A0A9J6EZ01"/>